<gene>
    <name evidence="1" type="ORF">KC01_LOCUS16085</name>
</gene>
<accession>A0AAV2K7M6</accession>
<evidence type="ECO:0000313" key="1">
    <source>
        <dbReference type="EMBL" id="CAL1585920.1"/>
    </source>
</evidence>
<protein>
    <submittedName>
        <fullName evidence="1">Uncharacterized protein</fullName>
    </submittedName>
</protein>
<reference evidence="1 2" key="1">
    <citation type="submission" date="2024-04" db="EMBL/GenBank/DDBJ databases">
        <authorList>
            <person name="Waldvogel A.-M."/>
            <person name="Schoenle A."/>
        </authorList>
    </citation>
    <scope>NUCLEOTIDE SEQUENCE [LARGE SCALE GENOMIC DNA]</scope>
</reference>
<keyword evidence="2" id="KW-1185">Reference proteome</keyword>
<sequence>MMNSQAQPPSTSCHAWHRNTSTPTVFAPLWSSMRREIGTYEFVKASFKAKTLCVSLFLYGWICEERCRPCGLLLQRPELQSVIRRYAVHLSSSCGESERIRGIIQVVVSGGRPAAETPQHGASE</sequence>
<dbReference type="Proteomes" id="UP001497482">
    <property type="component" value="Chromosome 17"/>
</dbReference>
<evidence type="ECO:0000313" key="2">
    <source>
        <dbReference type="Proteomes" id="UP001497482"/>
    </source>
</evidence>
<dbReference type="EMBL" id="OZ035839">
    <property type="protein sequence ID" value="CAL1585920.1"/>
    <property type="molecule type" value="Genomic_DNA"/>
</dbReference>
<dbReference type="AlphaFoldDB" id="A0AAV2K7M6"/>
<name>A0AAV2K7M6_KNICA</name>
<organism evidence="1 2">
    <name type="scientific">Knipowitschia caucasica</name>
    <name type="common">Caucasian dwarf goby</name>
    <name type="synonym">Pomatoschistus caucasicus</name>
    <dbReference type="NCBI Taxonomy" id="637954"/>
    <lineage>
        <taxon>Eukaryota</taxon>
        <taxon>Metazoa</taxon>
        <taxon>Chordata</taxon>
        <taxon>Craniata</taxon>
        <taxon>Vertebrata</taxon>
        <taxon>Euteleostomi</taxon>
        <taxon>Actinopterygii</taxon>
        <taxon>Neopterygii</taxon>
        <taxon>Teleostei</taxon>
        <taxon>Neoteleostei</taxon>
        <taxon>Acanthomorphata</taxon>
        <taxon>Gobiaria</taxon>
        <taxon>Gobiiformes</taxon>
        <taxon>Gobioidei</taxon>
        <taxon>Gobiidae</taxon>
        <taxon>Gobiinae</taxon>
        <taxon>Knipowitschia</taxon>
    </lineage>
</organism>
<proteinExistence type="predicted"/>